<proteinExistence type="predicted"/>
<organism evidence="2">
    <name type="scientific">uncultured Caudovirales phage</name>
    <dbReference type="NCBI Taxonomy" id="2100421"/>
    <lineage>
        <taxon>Viruses</taxon>
        <taxon>Duplodnaviria</taxon>
        <taxon>Heunggongvirae</taxon>
        <taxon>Uroviricota</taxon>
        <taxon>Caudoviricetes</taxon>
        <taxon>Peduoviridae</taxon>
        <taxon>Maltschvirus</taxon>
        <taxon>Maltschvirus maltsch</taxon>
    </lineage>
</organism>
<evidence type="ECO:0000313" key="1">
    <source>
        <dbReference type="EMBL" id="CAB4185831.1"/>
    </source>
</evidence>
<reference evidence="2" key="1">
    <citation type="submission" date="2020-05" db="EMBL/GenBank/DDBJ databases">
        <authorList>
            <person name="Chiriac C."/>
            <person name="Salcher M."/>
            <person name="Ghai R."/>
            <person name="Kavagutti S V."/>
        </authorList>
    </citation>
    <scope>NUCLEOTIDE SEQUENCE</scope>
</reference>
<name>A0A6J5RH61_9CAUD</name>
<dbReference type="EMBL" id="LR797198">
    <property type="protein sequence ID" value="CAB4193617.1"/>
    <property type="molecule type" value="Genomic_DNA"/>
</dbReference>
<evidence type="ECO:0000313" key="2">
    <source>
        <dbReference type="EMBL" id="CAB4193617.1"/>
    </source>
</evidence>
<gene>
    <name evidence="1" type="ORF">UFOVP1119_136</name>
    <name evidence="2" type="ORF">UFOVP1238_110</name>
</gene>
<dbReference type="EMBL" id="LR797076">
    <property type="protein sequence ID" value="CAB4185831.1"/>
    <property type="molecule type" value="Genomic_DNA"/>
</dbReference>
<protein>
    <submittedName>
        <fullName evidence="2">Uncharacterized protein</fullName>
    </submittedName>
</protein>
<sequence>MTDKSTIEIISELTEFNDMKEFMNDKDLDYALDLIIKLIAKPDVPATKAPDLIVKMQALAAKFSMLARFYTTFEKGGENAKKKNVYYTAEEAVNKLVDALKYSARYGA</sequence>
<accession>A0A6J5RH61</accession>